<proteinExistence type="predicted"/>
<dbReference type="InterPro" id="IPR007353">
    <property type="entry name" value="DUF421"/>
</dbReference>
<dbReference type="EMBL" id="JBIACK010000011">
    <property type="protein sequence ID" value="MFE8702789.1"/>
    <property type="molecule type" value="Genomic_DNA"/>
</dbReference>
<comment type="caution">
    <text evidence="2">The sequence shown here is derived from an EMBL/GenBank/DDBJ whole genome shotgun (WGS) entry which is preliminary data.</text>
</comment>
<evidence type="ECO:0000313" key="2">
    <source>
        <dbReference type="EMBL" id="MFE8702789.1"/>
    </source>
</evidence>
<dbReference type="RefSeq" id="WP_389362758.1">
    <property type="nucleotide sequence ID" value="NZ_JBIACK010000011.1"/>
</dbReference>
<dbReference type="Pfam" id="PF04239">
    <property type="entry name" value="DUF421"/>
    <property type="match status" value="1"/>
</dbReference>
<sequence length="50" mass="5740">MENLKKLNLDTKWLEQKLSQGGINSISEVFYAEVQKDGTLYIDSKNDVVH</sequence>
<dbReference type="InterPro" id="IPR023090">
    <property type="entry name" value="UPF0702_alpha/beta_dom_sf"/>
</dbReference>
<accession>A0ABW6KGD7</accession>
<keyword evidence="3" id="KW-1185">Reference proteome</keyword>
<organism evidence="2 3">
    <name type="scientific">Cytobacillus spartinae</name>
    <dbReference type="NCBI Taxonomy" id="3299023"/>
    <lineage>
        <taxon>Bacteria</taxon>
        <taxon>Bacillati</taxon>
        <taxon>Bacillota</taxon>
        <taxon>Bacilli</taxon>
        <taxon>Bacillales</taxon>
        <taxon>Bacillaceae</taxon>
        <taxon>Cytobacillus</taxon>
    </lineage>
</organism>
<evidence type="ECO:0000259" key="1">
    <source>
        <dbReference type="Pfam" id="PF04239"/>
    </source>
</evidence>
<evidence type="ECO:0000313" key="3">
    <source>
        <dbReference type="Proteomes" id="UP001601059"/>
    </source>
</evidence>
<dbReference type="Proteomes" id="UP001601059">
    <property type="component" value="Unassembled WGS sequence"/>
</dbReference>
<dbReference type="Gene3D" id="3.30.240.20">
    <property type="entry name" value="bsu07140 like domains"/>
    <property type="match status" value="1"/>
</dbReference>
<name>A0ABW6KGD7_9BACI</name>
<protein>
    <submittedName>
        <fullName evidence="2">YetF domain-containing protein</fullName>
    </submittedName>
</protein>
<feature type="domain" description="YetF C-terminal" evidence="1">
    <location>
        <begin position="2"/>
        <end position="42"/>
    </location>
</feature>
<reference evidence="2 3" key="1">
    <citation type="submission" date="2024-08" db="EMBL/GenBank/DDBJ databases">
        <title>Two novel Cytobacillus novel species.</title>
        <authorList>
            <person name="Liu G."/>
        </authorList>
    </citation>
    <scope>NUCLEOTIDE SEQUENCE [LARGE SCALE GENOMIC DNA]</scope>
    <source>
        <strain evidence="2 3">FJAT-54145</strain>
    </source>
</reference>
<gene>
    <name evidence="2" type="ORF">ACFYKX_19480</name>
</gene>